<organism evidence="2 3">
    <name type="scientific">Ambispora leptoticha</name>
    <dbReference type="NCBI Taxonomy" id="144679"/>
    <lineage>
        <taxon>Eukaryota</taxon>
        <taxon>Fungi</taxon>
        <taxon>Fungi incertae sedis</taxon>
        <taxon>Mucoromycota</taxon>
        <taxon>Glomeromycotina</taxon>
        <taxon>Glomeromycetes</taxon>
        <taxon>Archaeosporales</taxon>
        <taxon>Ambisporaceae</taxon>
        <taxon>Ambispora</taxon>
    </lineage>
</organism>
<feature type="compositionally biased region" description="Low complexity" evidence="1">
    <location>
        <begin position="260"/>
        <end position="270"/>
    </location>
</feature>
<proteinExistence type="predicted"/>
<evidence type="ECO:0000313" key="3">
    <source>
        <dbReference type="Proteomes" id="UP000789508"/>
    </source>
</evidence>
<dbReference type="OrthoDB" id="2449985at2759"/>
<dbReference type="Proteomes" id="UP000789508">
    <property type="component" value="Unassembled WGS sequence"/>
</dbReference>
<feature type="region of interest" description="Disordered" evidence="1">
    <location>
        <begin position="1"/>
        <end position="22"/>
    </location>
</feature>
<feature type="region of interest" description="Disordered" evidence="1">
    <location>
        <begin position="149"/>
        <end position="200"/>
    </location>
</feature>
<gene>
    <name evidence="2" type="ORF">ALEPTO_LOCUS9189</name>
</gene>
<feature type="compositionally biased region" description="Basic residues" evidence="1">
    <location>
        <begin position="232"/>
        <end position="243"/>
    </location>
</feature>
<name>A0A9N9D8I7_9GLOM</name>
<feature type="region of interest" description="Disordered" evidence="1">
    <location>
        <begin position="217"/>
        <end position="279"/>
    </location>
</feature>
<dbReference type="EMBL" id="CAJVPS010006554">
    <property type="protein sequence ID" value="CAG8626620.1"/>
    <property type="molecule type" value="Genomic_DNA"/>
</dbReference>
<accession>A0A9N9D8I7</accession>
<keyword evidence="3" id="KW-1185">Reference proteome</keyword>
<evidence type="ECO:0000256" key="1">
    <source>
        <dbReference type="SAM" id="MobiDB-lite"/>
    </source>
</evidence>
<feature type="compositionally biased region" description="Basic and acidic residues" evidence="1">
    <location>
        <begin position="149"/>
        <end position="174"/>
    </location>
</feature>
<evidence type="ECO:0000313" key="2">
    <source>
        <dbReference type="EMBL" id="CAG8626620.1"/>
    </source>
</evidence>
<dbReference type="AlphaFoldDB" id="A0A9N9D8I7"/>
<protein>
    <submittedName>
        <fullName evidence="2">5490_t:CDS:1</fullName>
    </submittedName>
</protein>
<feature type="compositionally biased region" description="Basic residues" evidence="1">
    <location>
        <begin position="175"/>
        <end position="184"/>
    </location>
</feature>
<comment type="caution">
    <text evidence="2">The sequence shown here is derived from an EMBL/GenBank/DDBJ whole genome shotgun (WGS) entry which is preliminary data.</text>
</comment>
<sequence>MNSGIPSSSSSSQTKIEHERTAEIVRKTEEVIKAYKEAGHALRYVSQVVGELQKILPEDMCIRLPSGLLNGPSSAELRLPDEIRKNDLLRKFKKSPNINTAVDSNPTPPPNYGEFIMDIDPKPQKFRPIAPTMSNANINAIIHHDTFENKKSSSKDVSPHKSFESTIKFPDKKIKSSSKSKHRHQPYERLSGPSTSDESSEIPKEFFAMKMNFNSDKSSLISSHSRMERYQKSRRKKEKRPKKQQQVVRYSPHSDDDALDSASPASTSTPIIKKPATTPNPLTAEQHALVDDFLKCLEPRLASGTVSQKGIALEIRKVSGNTSQIVQGTISKLIRRIAVPKDSATIAAIRAWIETEQAKNDSSN</sequence>
<reference evidence="2" key="1">
    <citation type="submission" date="2021-06" db="EMBL/GenBank/DDBJ databases">
        <authorList>
            <person name="Kallberg Y."/>
            <person name="Tangrot J."/>
            <person name="Rosling A."/>
        </authorList>
    </citation>
    <scope>NUCLEOTIDE SEQUENCE</scope>
    <source>
        <strain evidence="2">FL130A</strain>
    </source>
</reference>